<evidence type="ECO:0000313" key="1">
    <source>
        <dbReference type="EMBL" id="KKL21936.1"/>
    </source>
</evidence>
<dbReference type="InterPro" id="IPR036086">
    <property type="entry name" value="ParB/Sulfiredoxin_sf"/>
</dbReference>
<gene>
    <name evidence="1" type="ORF">LCGC14_2440470</name>
</gene>
<reference evidence="1" key="1">
    <citation type="journal article" date="2015" name="Nature">
        <title>Complex archaea that bridge the gap between prokaryotes and eukaryotes.</title>
        <authorList>
            <person name="Spang A."/>
            <person name="Saw J.H."/>
            <person name="Jorgensen S.L."/>
            <person name="Zaremba-Niedzwiedzka K."/>
            <person name="Martijn J."/>
            <person name="Lind A.E."/>
            <person name="van Eijk R."/>
            <person name="Schleper C."/>
            <person name="Guy L."/>
            <person name="Ettema T.J."/>
        </authorList>
    </citation>
    <scope>NUCLEOTIDE SEQUENCE</scope>
</reference>
<proteinExistence type="predicted"/>
<comment type="caution">
    <text evidence="1">The sequence shown here is derived from an EMBL/GenBank/DDBJ whole genome shotgun (WGS) entry which is preliminary data.</text>
</comment>
<dbReference type="EMBL" id="LAZR01037541">
    <property type="protein sequence ID" value="KKL21936.1"/>
    <property type="molecule type" value="Genomic_DNA"/>
</dbReference>
<organism evidence="1">
    <name type="scientific">marine sediment metagenome</name>
    <dbReference type="NCBI Taxonomy" id="412755"/>
    <lineage>
        <taxon>unclassified sequences</taxon>
        <taxon>metagenomes</taxon>
        <taxon>ecological metagenomes</taxon>
    </lineage>
</organism>
<sequence length="149" mass="17944">LNKRYNNLLRYFQERGIENLEKSLNELNKKQLIHLACFVKDEKRVYYVMGDGHRRVSIAKKYNAICINAEIDEYIVDDQSPIIKKKKKNYYYFYAVDFFYESDGRKKNYTIIEKLGKITKLNYSANEVKINKLKKIKASERLKEFLEDY</sequence>
<feature type="non-terminal residue" evidence="1">
    <location>
        <position position="1"/>
    </location>
</feature>
<name>A0A0F9DW65_9ZZZZ</name>
<dbReference type="SUPFAM" id="SSF110849">
    <property type="entry name" value="ParB/Sulfiredoxin"/>
    <property type="match status" value="1"/>
</dbReference>
<accession>A0A0F9DW65</accession>
<protein>
    <recommendedName>
        <fullName evidence="2">ParB/Sulfiredoxin domain-containing protein</fullName>
    </recommendedName>
</protein>
<evidence type="ECO:0008006" key="2">
    <source>
        <dbReference type="Google" id="ProtNLM"/>
    </source>
</evidence>
<dbReference type="AlphaFoldDB" id="A0A0F9DW65"/>